<name>A0A4Q9Q1C4_9APHY</name>
<evidence type="ECO:0000313" key="5">
    <source>
        <dbReference type="Proteomes" id="UP000292082"/>
    </source>
</evidence>
<proteinExistence type="predicted"/>
<keyword evidence="5" id="KW-1185">Reference proteome</keyword>
<protein>
    <submittedName>
        <fullName evidence="4">Uncharacterized protein</fullName>
    </submittedName>
</protein>
<dbReference type="OrthoDB" id="2960209at2759"/>
<reference evidence="4 5" key="1">
    <citation type="submission" date="2019-01" db="EMBL/GenBank/DDBJ databases">
        <title>Draft genome sequences of three monokaryotic isolates of the white-rot basidiomycete fungus Dichomitus squalens.</title>
        <authorList>
            <consortium name="DOE Joint Genome Institute"/>
            <person name="Lopez S.C."/>
            <person name="Andreopoulos B."/>
            <person name="Pangilinan J."/>
            <person name="Lipzen A."/>
            <person name="Riley R."/>
            <person name="Ahrendt S."/>
            <person name="Ng V."/>
            <person name="Barry K."/>
            <person name="Daum C."/>
            <person name="Grigoriev I.V."/>
            <person name="Hilden K.S."/>
            <person name="Makela M.R."/>
            <person name="de Vries R.P."/>
        </authorList>
    </citation>
    <scope>NUCLEOTIDE SEQUENCE [LARGE SCALE GENOMIC DNA]</scope>
    <source>
        <strain evidence="4 5">CBS 464.89</strain>
        <strain evidence="3">OM18370.1</strain>
    </source>
</reference>
<accession>A0A4Q9Q1C4</accession>
<feature type="coiled-coil region" evidence="1">
    <location>
        <begin position="120"/>
        <end position="161"/>
    </location>
</feature>
<dbReference type="AlphaFoldDB" id="A0A4Q9Q1C4"/>
<gene>
    <name evidence="4" type="ORF">BD310DRAFT_946975</name>
    <name evidence="3" type="ORF">BD311DRAFT_658684</name>
</gene>
<evidence type="ECO:0000313" key="3">
    <source>
        <dbReference type="EMBL" id="TBU30670.1"/>
    </source>
</evidence>
<feature type="compositionally biased region" description="Basic and acidic residues" evidence="2">
    <location>
        <begin position="92"/>
        <end position="102"/>
    </location>
</feature>
<sequence>MYGRYWHHAHRCGPTRSRLLWFVLGAGVASWWHVHKEHAGWYQARHCGRDRIPQHAYPAPGAPLPPSFSIPAAPSPDAQNAHANAPTPGTVDKWDRERAPEKDVVQQATETITELSEATLNNLLVTVESLKAKLAEHRMQREQQERELQALREAKFKQFEEWQRQQEQLLKEDVGKDGPPRRLV</sequence>
<dbReference type="EMBL" id="ML143404">
    <property type="protein sequence ID" value="TBU30670.1"/>
    <property type="molecule type" value="Genomic_DNA"/>
</dbReference>
<keyword evidence="1" id="KW-0175">Coiled coil</keyword>
<dbReference type="Proteomes" id="UP000292082">
    <property type="component" value="Unassembled WGS sequence"/>
</dbReference>
<dbReference type="Proteomes" id="UP000292957">
    <property type="component" value="Unassembled WGS sequence"/>
</dbReference>
<dbReference type="EMBL" id="ML145101">
    <property type="protein sequence ID" value="TBU60967.1"/>
    <property type="molecule type" value="Genomic_DNA"/>
</dbReference>
<organism evidence="4 5">
    <name type="scientific">Dichomitus squalens</name>
    <dbReference type="NCBI Taxonomy" id="114155"/>
    <lineage>
        <taxon>Eukaryota</taxon>
        <taxon>Fungi</taxon>
        <taxon>Dikarya</taxon>
        <taxon>Basidiomycota</taxon>
        <taxon>Agaricomycotina</taxon>
        <taxon>Agaricomycetes</taxon>
        <taxon>Polyporales</taxon>
        <taxon>Polyporaceae</taxon>
        <taxon>Dichomitus</taxon>
    </lineage>
</organism>
<evidence type="ECO:0000256" key="2">
    <source>
        <dbReference type="SAM" id="MobiDB-lite"/>
    </source>
</evidence>
<evidence type="ECO:0000256" key="1">
    <source>
        <dbReference type="SAM" id="Coils"/>
    </source>
</evidence>
<evidence type="ECO:0000313" key="4">
    <source>
        <dbReference type="EMBL" id="TBU60967.1"/>
    </source>
</evidence>
<feature type="region of interest" description="Disordered" evidence="2">
    <location>
        <begin position="59"/>
        <end position="102"/>
    </location>
</feature>